<dbReference type="EMBL" id="JAACJO010000001">
    <property type="protein sequence ID" value="KAF5364316.1"/>
    <property type="molecule type" value="Genomic_DNA"/>
</dbReference>
<dbReference type="Pfam" id="PF07470">
    <property type="entry name" value="Glyco_hydro_88"/>
    <property type="match status" value="1"/>
</dbReference>
<dbReference type="Proteomes" id="UP000559027">
    <property type="component" value="Unassembled WGS sequence"/>
</dbReference>
<dbReference type="AlphaFoldDB" id="A0A8H5GGG2"/>
<evidence type="ECO:0000313" key="10">
    <source>
        <dbReference type="Proteomes" id="UP000559027"/>
    </source>
</evidence>
<accession>A0A8H5GGG2</accession>
<evidence type="ECO:0000259" key="8">
    <source>
        <dbReference type="Pfam" id="PF01699"/>
    </source>
</evidence>
<feature type="transmembrane region" description="Helical" evidence="7">
    <location>
        <begin position="699"/>
        <end position="719"/>
    </location>
</feature>
<evidence type="ECO:0000256" key="6">
    <source>
        <dbReference type="SAM" id="MobiDB-lite"/>
    </source>
</evidence>
<proteinExistence type="predicted"/>
<feature type="transmembrane region" description="Helical" evidence="7">
    <location>
        <begin position="768"/>
        <end position="789"/>
    </location>
</feature>
<protein>
    <recommendedName>
        <fullName evidence="8">Sodium/calcium exchanger membrane region domain-containing protein</fullName>
    </recommendedName>
</protein>
<feature type="region of interest" description="Disordered" evidence="6">
    <location>
        <begin position="357"/>
        <end position="391"/>
    </location>
</feature>
<evidence type="ECO:0000313" key="9">
    <source>
        <dbReference type="EMBL" id="KAF5364316.1"/>
    </source>
</evidence>
<feature type="domain" description="Sodium/calcium exchanger membrane region" evidence="8">
    <location>
        <begin position="661"/>
        <end position="813"/>
    </location>
</feature>
<feature type="transmembrane region" description="Helical" evidence="7">
    <location>
        <begin position="510"/>
        <end position="532"/>
    </location>
</feature>
<gene>
    <name evidence="9" type="ORF">D9756_000773</name>
</gene>
<evidence type="ECO:0000256" key="4">
    <source>
        <dbReference type="ARBA" id="ARBA00022989"/>
    </source>
</evidence>
<evidence type="ECO:0000256" key="2">
    <source>
        <dbReference type="ARBA" id="ARBA00022692"/>
    </source>
</evidence>
<evidence type="ECO:0000256" key="7">
    <source>
        <dbReference type="SAM" id="Phobius"/>
    </source>
</evidence>
<organism evidence="9 10">
    <name type="scientific">Leucocoprinus leucothites</name>
    <dbReference type="NCBI Taxonomy" id="201217"/>
    <lineage>
        <taxon>Eukaryota</taxon>
        <taxon>Fungi</taxon>
        <taxon>Dikarya</taxon>
        <taxon>Basidiomycota</taxon>
        <taxon>Agaricomycotina</taxon>
        <taxon>Agaricomycetes</taxon>
        <taxon>Agaricomycetidae</taxon>
        <taxon>Agaricales</taxon>
        <taxon>Agaricineae</taxon>
        <taxon>Agaricaceae</taxon>
        <taxon>Leucocoprinus</taxon>
    </lineage>
</organism>
<dbReference type="InterPro" id="IPR010905">
    <property type="entry name" value="Glyco_hydro_88"/>
</dbReference>
<feature type="transmembrane region" description="Helical" evidence="7">
    <location>
        <begin position="553"/>
        <end position="572"/>
    </location>
</feature>
<reference evidence="9 10" key="1">
    <citation type="journal article" date="2020" name="ISME J.">
        <title>Uncovering the hidden diversity of litter-decomposition mechanisms in mushroom-forming fungi.</title>
        <authorList>
            <person name="Floudas D."/>
            <person name="Bentzer J."/>
            <person name="Ahren D."/>
            <person name="Johansson T."/>
            <person name="Persson P."/>
            <person name="Tunlid A."/>
        </authorList>
    </citation>
    <scope>NUCLEOTIDE SEQUENCE [LARGE SCALE GENOMIC DNA]</scope>
    <source>
        <strain evidence="9 10">CBS 146.42</strain>
    </source>
</reference>
<dbReference type="GO" id="GO:0055085">
    <property type="term" value="P:transmembrane transport"/>
    <property type="evidence" value="ECO:0007669"/>
    <property type="project" value="InterPro"/>
</dbReference>
<sequence length="845" mass="93584">MVPWIRTTVLATAGLLSSTDIQHGFSDGTIVQVRSNLMKIANKSWELGVAAEALTELSWPTLSIFDESAFPPPAHLKATLNATDVLSIANETVSTRPTNSKSLIADQGSSADPASIGVAVLLANWTRHDVSNHAYANAATDQLTFLLEDVPRSDTGAISHRNDQTQLWSDFVYMAPPFIAYYGALQGGKDGQQLMQIAYDQCRLYRDALVDESGLWRHVALGSWQDNNYWATGNAWAAAGMLRVHQTLNHSSQAKQFKDQQANLTRWINEILEASWAHQTLDGGLHNNIDDATSHLDTASTALMASVTFRMAAIHNTTTLVPAANQALHLYHEGPHYKMAQNISTVDGVTRHRIRTSDWSEDEFEQGGPSRQRAEKPEAQREQPLPHHIPGMPDSVGLKRFADRFLRRGKRQIGVLESLYNIATSSFLNLFIIFLPISWVLYFHEEDHFHLIFAFSFLAIIPLERLFDYCGEQMAFYCGKDLSDLIIITLNNIVEATLAIILLIKNQYRILQATIIGVIVLHLLLIPGTAFITGGARIMSQDLTPHINELNHTLLTMGVLSIVLPAAFFAALDRGTSAATETAGEAGPILLSDEMRGSFLAFSRGMAVILLVMYICSRIYIHDPPGEDNAFQPHAELPATIREHEEKLAHEEPEVNQWVNIIVIIISVGLMAVTAEFLVESTESVTHQLHIPEEWLGLVLLPIVSFAADGAIAIIYFFRSLYHHYFRTPIKPISLARARAIDLSVQFSLFWMPVFTLIAWWTHKPFSLLFDLFEVVVLVCSCFLVNYVTADGKTNWAEGCAMVGFYAIIAMCAWFYPGQPEVRLFLQAGPIAGGAGATAGGEGGH</sequence>
<dbReference type="GO" id="GO:0005975">
    <property type="term" value="P:carbohydrate metabolic process"/>
    <property type="evidence" value="ECO:0007669"/>
    <property type="project" value="InterPro"/>
</dbReference>
<dbReference type="Gene3D" id="1.50.10.10">
    <property type="match status" value="1"/>
</dbReference>
<dbReference type="GO" id="GO:0016787">
    <property type="term" value="F:hydrolase activity"/>
    <property type="evidence" value="ECO:0007669"/>
    <property type="project" value="UniProtKB-KW"/>
</dbReference>
<feature type="transmembrane region" description="Helical" evidence="7">
    <location>
        <begin position="740"/>
        <end position="762"/>
    </location>
</feature>
<feature type="compositionally biased region" description="Basic and acidic residues" evidence="6">
    <location>
        <begin position="372"/>
        <end position="385"/>
    </location>
</feature>
<dbReference type="InterPro" id="IPR012341">
    <property type="entry name" value="6hp_glycosidase-like_sf"/>
</dbReference>
<dbReference type="Pfam" id="PF01699">
    <property type="entry name" value="Na_Ca_ex"/>
    <property type="match status" value="2"/>
</dbReference>
<dbReference type="InterPro" id="IPR004837">
    <property type="entry name" value="NaCa_Exmemb"/>
</dbReference>
<keyword evidence="5 7" id="KW-0472">Membrane</keyword>
<dbReference type="SUPFAM" id="SSF48208">
    <property type="entry name" value="Six-hairpin glycosidases"/>
    <property type="match status" value="1"/>
</dbReference>
<evidence type="ECO:0000256" key="3">
    <source>
        <dbReference type="ARBA" id="ARBA00022801"/>
    </source>
</evidence>
<feature type="transmembrane region" description="Helical" evidence="7">
    <location>
        <begin position="658"/>
        <end position="679"/>
    </location>
</feature>
<keyword evidence="10" id="KW-1185">Reference proteome</keyword>
<dbReference type="OrthoDB" id="1699231at2759"/>
<evidence type="ECO:0000256" key="1">
    <source>
        <dbReference type="ARBA" id="ARBA00004141"/>
    </source>
</evidence>
<comment type="subcellular location">
    <subcellularLocation>
        <location evidence="1">Membrane</location>
        <topology evidence="1">Multi-pass membrane protein</topology>
    </subcellularLocation>
</comment>
<feature type="transmembrane region" description="Helical" evidence="7">
    <location>
        <begin position="418"/>
        <end position="442"/>
    </location>
</feature>
<feature type="domain" description="Sodium/calcium exchanger membrane region" evidence="8">
    <location>
        <begin position="451"/>
        <end position="617"/>
    </location>
</feature>
<comment type="caution">
    <text evidence="9">The sequence shown here is derived from an EMBL/GenBank/DDBJ whole genome shotgun (WGS) entry which is preliminary data.</text>
</comment>
<keyword evidence="3" id="KW-0378">Hydrolase</keyword>
<evidence type="ECO:0000256" key="5">
    <source>
        <dbReference type="ARBA" id="ARBA00023136"/>
    </source>
</evidence>
<feature type="transmembrane region" description="Helical" evidence="7">
    <location>
        <begin position="448"/>
        <end position="464"/>
    </location>
</feature>
<feature type="transmembrane region" description="Helical" evidence="7">
    <location>
        <begin position="796"/>
        <end position="816"/>
    </location>
</feature>
<dbReference type="InterPro" id="IPR008928">
    <property type="entry name" value="6-hairpin_glycosidase_sf"/>
</dbReference>
<feature type="transmembrane region" description="Helical" evidence="7">
    <location>
        <begin position="485"/>
        <end position="504"/>
    </location>
</feature>
<keyword evidence="2 7" id="KW-0812">Transmembrane</keyword>
<keyword evidence="4 7" id="KW-1133">Transmembrane helix</keyword>
<dbReference type="GO" id="GO:0016020">
    <property type="term" value="C:membrane"/>
    <property type="evidence" value="ECO:0007669"/>
    <property type="project" value="UniProtKB-SubCell"/>
</dbReference>
<dbReference type="PANTHER" id="PTHR41814">
    <property type="entry name" value="EXPRESSED PROTEIN"/>
    <property type="match status" value="1"/>
</dbReference>
<dbReference type="PANTHER" id="PTHR41814:SF1">
    <property type="entry name" value="CELLULASE"/>
    <property type="match status" value="1"/>
</dbReference>
<name>A0A8H5GGG2_9AGAR</name>